<keyword evidence="5 7" id="KW-1133">Transmembrane helix</keyword>
<comment type="caution">
    <text evidence="8">The sequence shown here is derived from an EMBL/GenBank/DDBJ whole genome shotgun (WGS) entry which is preliminary data.</text>
</comment>
<feature type="transmembrane region" description="Helical" evidence="7">
    <location>
        <begin position="96"/>
        <end position="116"/>
    </location>
</feature>
<evidence type="ECO:0000256" key="2">
    <source>
        <dbReference type="ARBA" id="ARBA00008821"/>
    </source>
</evidence>
<evidence type="ECO:0000256" key="5">
    <source>
        <dbReference type="ARBA" id="ARBA00022989"/>
    </source>
</evidence>
<keyword evidence="3" id="KW-0813">Transport</keyword>
<evidence type="ECO:0000256" key="6">
    <source>
        <dbReference type="ARBA" id="ARBA00023136"/>
    </source>
</evidence>
<keyword evidence="9" id="KW-1185">Reference proteome</keyword>
<evidence type="ECO:0000256" key="7">
    <source>
        <dbReference type="SAM" id="Phobius"/>
    </source>
</evidence>
<sequence length="434" mass="47141">MKLTFSSLQWMVFILAGSLVAPIAIGDAFGMTQAETADLLQRSFLIIGVSAILQALFGHKLPINEGPAGLWWGVFTVYAGIVASGALTVADGLQQLTAGMLISGVLFLLLGMFRIISSVRALFTPLVTGTYLILLVSQLSGSFIKGMLGIGYLQEGADSKVALTSLFILVLSIVLGKSRVKWLRSYSILISLLLGWGLFKILNLTKETMHSNTTFAFPELFAWGMPELSSGTIITSLFVGMLLLTNMVASINVVEKAYETEKKDYKPINYNQSSIMMGINTWIAGLFSAVASVPISGAAGFILTTKMFSKLAFIIGNALIILISFFPPLTFFFAGIPAPVGYATIFLPFSSMIGLAFKEYKAELKSENNLFIISTSLMVGIGSLFIPAAALKEWPNIIVTLLSNGLIMGMLTCMILEQFYKRRNSPQFVQKEDE</sequence>
<evidence type="ECO:0000256" key="3">
    <source>
        <dbReference type="ARBA" id="ARBA00022448"/>
    </source>
</evidence>
<dbReference type="PANTHER" id="PTHR42810:SF1">
    <property type="entry name" value="PURINE PERMEASE YWDJ-RELATED"/>
    <property type="match status" value="1"/>
</dbReference>
<dbReference type="NCBIfam" id="NF037981">
    <property type="entry name" value="NCS2_1"/>
    <property type="match status" value="1"/>
</dbReference>
<dbReference type="Proteomes" id="UP001549097">
    <property type="component" value="Unassembled WGS sequence"/>
</dbReference>
<evidence type="ECO:0000256" key="1">
    <source>
        <dbReference type="ARBA" id="ARBA00004141"/>
    </source>
</evidence>
<feature type="transmembrane region" description="Helical" evidence="7">
    <location>
        <begin position="369"/>
        <end position="391"/>
    </location>
</feature>
<feature type="transmembrane region" description="Helical" evidence="7">
    <location>
        <begin position="182"/>
        <end position="199"/>
    </location>
</feature>
<gene>
    <name evidence="8" type="ORF">ABID52_002759</name>
</gene>
<feature type="transmembrane region" description="Helical" evidence="7">
    <location>
        <begin position="12"/>
        <end position="32"/>
    </location>
</feature>
<keyword evidence="4 7" id="KW-0812">Transmembrane</keyword>
<feature type="transmembrane region" description="Helical" evidence="7">
    <location>
        <begin position="397"/>
        <end position="416"/>
    </location>
</feature>
<keyword evidence="6 7" id="KW-0472">Membrane</keyword>
<dbReference type="RefSeq" id="WP_198766699.1">
    <property type="nucleotide sequence ID" value="NZ_JAEACF010000001.1"/>
</dbReference>
<dbReference type="PANTHER" id="PTHR42810">
    <property type="entry name" value="PURINE PERMEASE C1399.01C-RELATED"/>
    <property type="match status" value="1"/>
</dbReference>
<feature type="transmembrane region" description="Helical" evidence="7">
    <location>
        <begin position="69"/>
        <end position="89"/>
    </location>
</feature>
<feature type="transmembrane region" description="Helical" evidence="7">
    <location>
        <begin position="282"/>
        <end position="304"/>
    </location>
</feature>
<feature type="transmembrane region" description="Helical" evidence="7">
    <location>
        <begin position="220"/>
        <end position="244"/>
    </location>
</feature>
<evidence type="ECO:0000313" key="9">
    <source>
        <dbReference type="Proteomes" id="UP001549097"/>
    </source>
</evidence>
<accession>A0ABV2LKS0</accession>
<reference evidence="8 9" key="1">
    <citation type="submission" date="2024-06" db="EMBL/GenBank/DDBJ databases">
        <title>Genomic Encyclopedia of Type Strains, Phase IV (KMG-IV): sequencing the most valuable type-strain genomes for metagenomic binning, comparative biology and taxonomic classification.</title>
        <authorList>
            <person name="Goeker M."/>
        </authorList>
    </citation>
    <scope>NUCLEOTIDE SEQUENCE [LARGE SCALE GENOMIC DNA]</scope>
    <source>
        <strain evidence="8 9">DSM 100124</strain>
    </source>
</reference>
<feature type="transmembrane region" description="Helical" evidence="7">
    <location>
        <begin position="311"/>
        <end position="334"/>
    </location>
</feature>
<protein>
    <submittedName>
        <fullName evidence="8">Xanthine/uracil permease</fullName>
    </submittedName>
</protein>
<comment type="subcellular location">
    <subcellularLocation>
        <location evidence="1">Membrane</location>
        <topology evidence="1">Multi-pass membrane protein</topology>
    </subcellularLocation>
</comment>
<dbReference type="EMBL" id="JBEPMP010000001">
    <property type="protein sequence ID" value="MET3729178.1"/>
    <property type="molecule type" value="Genomic_DNA"/>
</dbReference>
<dbReference type="InterPro" id="IPR006043">
    <property type="entry name" value="NCS2"/>
</dbReference>
<evidence type="ECO:0000256" key="4">
    <source>
        <dbReference type="ARBA" id="ARBA00022692"/>
    </source>
</evidence>
<feature type="transmembrane region" description="Helical" evidence="7">
    <location>
        <begin position="39"/>
        <end position="57"/>
    </location>
</feature>
<feature type="transmembrane region" description="Helical" evidence="7">
    <location>
        <begin position="156"/>
        <end position="176"/>
    </location>
</feature>
<name>A0ABV2LKS0_9BACL</name>
<dbReference type="Pfam" id="PF00860">
    <property type="entry name" value="Xan_ur_permease"/>
    <property type="match status" value="1"/>
</dbReference>
<proteinExistence type="inferred from homology"/>
<feature type="transmembrane region" description="Helical" evidence="7">
    <location>
        <begin position="122"/>
        <end position="144"/>
    </location>
</feature>
<organism evidence="8 9">
    <name type="scientific">Fictibacillus halophilus</name>
    <dbReference type="NCBI Taxonomy" id="1610490"/>
    <lineage>
        <taxon>Bacteria</taxon>
        <taxon>Bacillati</taxon>
        <taxon>Bacillota</taxon>
        <taxon>Bacilli</taxon>
        <taxon>Bacillales</taxon>
        <taxon>Fictibacillaceae</taxon>
        <taxon>Fictibacillus</taxon>
    </lineage>
</organism>
<comment type="similarity">
    <text evidence="2">Belongs to the nucleobase:cation symporter-2 (NCS2) (TC 2.A.40) family.</text>
</comment>
<evidence type="ECO:0000313" key="8">
    <source>
        <dbReference type="EMBL" id="MET3729178.1"/>
    </source>
</evidence>